<dbReference type="AlphaFoldDB" id="A0A3M7R3H7"/>
<feature type="non-terminal residue" evidence="1">
    <location>
        <position position="1"/>
    </location>
</feature>
<keyword evidence="2" id="KW-1185">Reference proteome</keyword>
<reference evidence="1 2" key="1">
    <citation type="journal article" date="2018" name="Sci. Rep.">
        <title>Genomic signatures of local adaptation to the degree of environmental predictability in rotifers.</title>
        <authorList>
            <person name="Franch-Gras L."/>
            <person name="Hahn C."/>
            <person name="Garcia-Roger E.M."/>
            <person name="Carmona M.J."/>
            <person name="Serra M."/>
            <person name="Gomez A."/>
        </authorList>
    </citation>
    <scope>NUCLEOTIDE SEQUENCE [LARGE SCALE GENOMIC DNA]</scope>
    <source>
        <strain evidence="1">HYR1</strain>
    </source>
</reference>
<sequence>WAYFKKVNILWTLLKSQLLNPKCFEILEPVHIYWCNLQMDCNGIRSITKMLVVYIEARACDSSSFNYSNVSKHREAQKSGVKTQDLTVRAVLGIIFIIFEISKKKNKFRLKFCNMIRKKERERENEIRLNV</sequence>
<organism evidence="1 2">
    <name type="scientific">Brachionus plicatilis</name>
    <name type="common">Marine rotifer</name>
    <name type="synonym">Brachionus muelleri</name>
    <dbReference type="NCBI Taxonomy" id="10195"/>
    <lineage>
        <taxon>Eukaryota</taxon>
        <taxon>Metazoa</taxon>
        <taxon>Spiralia</taxon>
        <taxon>Gnathifera</taxon>
        <taxon>Rotifera</taxon>
        <taxon>Eurotatoria</taxon>
        <taxon>Monogononta</taxon>
        <taxon>Pseudotrocha</taxon>
        <taxon>Ploima</taxon>
        <taxon>Brachionidae</taxon>
        <taxon>Brachionus</taxon>
    </lineage>
</organism>
<proteinExistence type="predicted"/>
<dbReference type="Proteomes" id="UP000276133">
    <property type="component" value="Unassembled WGS sequence"/>
</dbReference>
<evidence type="ECO:0000313" key="2">
    <source>
        <dbReference type="Proteomes" id="UP000276133"/>
    </source>
</evidence>
<name>A0A3M7R3H7_BRAPC</name>
<comment type="caution">
    <text evidence="1">The sequence shown here is derived from an EMBL/GenBank/DDBJ whole genome shotgun (WGS) entry which is preliminary data.</text>
</comment>
<protein>
    <submittedName>
        <fullName evidence="1">Uncharacterized protein</fullName>
    </submittedName>
</protein>
<accession>A0A3M7R3H7</accession>
<dbReference type="EMBL" id="REGN01004303">
    <property type="protein sequence ID" value="RNA18140.1"/>
    <property type="molecule type" value="Genomic_DNA"/>
</dbReference>
<evidence type="ECO:0000313" key="1">
    <source>
        <dbReference type="EMBL" id="RNA18140.1"/>
    </source>
</evidence>
<gene>
    <name evidence="1" type="ORF">BpHYR1_040238</name>
</gene>